<dbReference type="Pfam" id="PF02278">
    <property type="entry name" value="Lyase_8"/>
    <property type="match status" value="1"/>
</dbReference>
<dbReference type="EMBL" id="AP026866">
    <property type="protein sequence ID" value="BDS05958.1"/>
    <property type="molecule type" value="Genomic_DNA"/>
</dbReference>
<dbReference type="GO" id="GO:0016837">
    <property type="term" value="F:carbon-oxygen lyase activity, acting on polysaccharides"/>
    <property type="evidence" value="ECO:0007669"/>
    <property type="project" value="UniProtKB-ARBA"/>
</dbReference>
<dbReference type="InterPro" id="IPR039174">
    <property type="entry name" value="Chondroitin_ABC_lyase"/>
</dbReference>
<keyword evidence="2" id="KW-0456">Lyase</keyword>
<dbReference type="PANTHER" id="PTHR37322:SF3">
    <property type="entry name" value="CHONDROITIN SULFATE ABC EXOLYASE"/>
    <property type="match status" value="1"/>
</dbReference>
<dbReference type="AlphaFoldDB" id="A0AAT9FJ13"/>
<dbReference type="InterPro" id="IPR003159">
    <property type="entry name" value="Lyase_8_central_dom"/>
</dbReference>
<sequence length="848" mass="94924">MQLSNPLRGRLVKIVAVFLLVVCSPAVLAETTAIKDAQLIRERYATYLTGDDKTFTGPYGEAALAHFIKDIERTLKFVRRFDFDEDRDKTFRLMMDSPGKGYQSEAKIYGRFIQTYLPNLAFGYNVGGDKNPHYRKQEILDLYVQCLDYLHARGVRDGVTFHYNQSRMQMKGAPQPGPGVANLVKMELRMGSLCQSFLLMQPHIKDETVKIRTRKLVRHLEMLGRTSGHVRYYEPRENPEKFKHLVQSDAIQIYSDTTLVSALLEDEPTRQKQLLQEASLVYTDSLKVIPGWADTIKPDFTGFHHRGVYGNAYTGGFIPQAAFGVYLLHGTKFAVAPESVRNLHQLILTYRLYCQKFAMPFGIRGRMPLSTDHLKNSVFAGILTLGSDLGLGDAQMKRVFARLWHPQEVGWEFLYSGGRGKPFRGFYTLNMLDQLLTENPEAEPDPQGFWYKPYAGLGIHRRGAWMATVRGYSRYLWDYERGKPGDGENSYGDYFSHGSLTIFAKGEPVNDIASGYDLRHGWDWFRMLGTTAVHFRIKPDRSARHRSANGSAFLGGASADDHNGVQALIIDQSHSNDGVEINLKARKSYFFADDLIVLLGSGISGGDGTHAVETTLFQNVIPENTDYKLTEPSADAAGNGYHVPDGQSLKFKRGMQKSIDHNGAEKTEGDVVVSWFDHGLSPKDAGYEAAVWVQGADRIQQLQAKPEEFYQVLERSKARHSVYFPRQNTVMHSIFDAGAVSGKWLTSVSRPCVAALKMEGGKLNLSLAAADLGLIPDGVEIGEDLLKDVPRKNLLYSEPKTFTTTIKLKGRWETEAEGVEPMVDKEGTSITLKVTGGKPARLIVVSKD</sequence>
<evidence type="ECO:0000256" key="1">
    <source>
        <dbReference type="ARBA" id="ARBA00006699"/>
    </source>
</evidence>
<dbReference type="InterPro" id="IPR015177">
    <property type="entry name" value="Lyase_catalyt"/>
</dbReference>
<dbReference type="PANTHER" id="PTHR37322">
    <property type="match status" value="1"/>
</dbReference>
<dbReference type="InterPro" id="IPR011071">
    <property type="entry name" value="Lyase_8-like_C"/>
</dbReference>
<feature type="chain" id="PRO_5043692182" description="Chondroitinase" evidence="3">
    <location>
        <begin position="30"/>
        <end position="848"/>
    </location>
</feature>
<feature type="domain" description="Lyase catalytic" evidence="5">
    <location>
        <begin position="249"/>
        <end position="384"/>
    </location>
</feature>
<feature type="domain" description="Polysaccharide lyase family 8 central" evidence="4">
    <location>
        <begin position="459"/>
        <end position="689"/>
    </location>
</feature>
<dbReference type="Pfam" id="PF09093">
    <property type="entry name" value="Lyase_catalyt"/>
    <property type="match status" value="1"/>
</dbReference>
<keyword evidence="3" id="KW-0732">Signal</keyword>
<dbReference type="InterPro" id="IPR014718">
    <property type="entry name" value="GH-type_carb-bd"/>
</dbReference>
<evidence type="ECO:0008006" key="7">
    <source>
        <dbReference type="Google" id="ProtNLM"/>
    </source>
</evidence>
<accession>A0AAT9FJ13</accession>
<evidence type="ECO:0000256" key="2">
    <source>
        <dbReference type="ARBA" id="ARBA00023239"/>
    </source>
</evidence>
<dbReference type="Gene3D" id="1.50.10.100">
    <property type="entry name" value="Chondroitin AC/alginate lyase"/>
    <property type="match status" value="1"/>
</dbReference>
<name>A0AAT9FJ13_9BACT</name>
<dbReference type="SUPFAM" id="SSF49863">
    <property type="entry name" value="Hyaluronate lyase-like, C-terminal domain"/>
    <property type="match status" value="1"/>
</dbReference>
<protein>
    <recommendedName>
        <fullName evidence="7">Chondroitinase</fullName>
    </recommendedName>
</protein>
<dbReference type="GO" id="GO:0030246">
    <property type="term" value="F:carbohydrate binding"/>
    <property type="evidence" value="ECO:0007669"/>
    <property type="project" value="InterPro"/>
</dbReference>
<dbReference type="InterPro" id="IPR008929">
    <property type="entry name" value="Chondroitin_lyas"/>
</dbReference>
<dbReference type="GO" id="GO:0005576">
    <property type="term" value="C:extracellular region"/>
    <property type="evidence" value="ECO:0007669"/>
    <property type="project" value="InterPro"/>
</dbReference>
<evidence type="ECO:0000313" key="6">
    <source>
        <dbReference type="EMBL" id="BDS05958.1"/>
    </source>
</evidence>
<gene>
    <name evidence="6" type="ORF">NT6N_09980</name>
</gene>
<dbReference type="KEGG" id="osu:NT6N_09980"/>
<feature type="signal peptide" evidence="3">
    <location>
        <begin position="1"/>
        <end position="29"/>
    </location>
</feature>
<dbReference type="SUPFAM" id="SSF48230">
    <property type="entry name" value="Chondroitin AC/alginate lyase"/>
    <property type="match status" value="1"/>
</dbReference>
<organism evidence="6">
    <name type="scientific">Oceaniferula spumae</name>
    <dbReference type="NCBI Taxonomy" id="2979115"/>
    <lineage>
        <taxon>Bacteria</taxon>
        <taxon>Pseudomonadati</taxon>
        <taxon>Verrucomicrobiota</taxon>
        <taxon>Verrucomicrobiia</taxon>
        <taxon>Verrucomicrobiales</taxon>
        <taxon>Verrucomicrobiaceae</taxon>
        <taxon>Oceaniferula</taxon>
    </lineage>
</organism>
<proteinExistence type="inferred from homology"/>
<dbReference type="SUPFAM" id="SSF74650">
    <property type="entry name" value="Galactose mutarotase-like"/>
    <property type="match status" value="1"/>
</dbReference>
<evidence type="ECO:0000259" key="5">
    <source>
        <dbReference type="Pfam" id="PF09093"/>
    </source>
</evidence>
<evidence type="ECO:0000256" key="3">
    <source>
        <dbReference type="SAM" id="SignalP"/>
    </source>
</evidence>
<evidence type="ECO:0000259" key="4">
    <source>
        <dbReference type="Pfam" id="PF02278"/>
    </source>
</evidence>
<dbReference type="GO" id="GO:0006027">
    <property type="term" value="P:glycosaminoglycan catabolic process"/>
    <property type="evidence" value="ECO:0007669"/>
    <property type="project" value="InterPro"/>
</dbReference>
<dbReference type="Gene3D" id="2.70.98.10">
    <property type="match status" value="1"/>
</dbReference>
<dbReference type="GO" id="GO:0005975">
    <property type="term" value="P:carbohydrate metabolic process"/>
    <property type="evidence" value="ECO:0007669"/>
    <property type="project" value="InterPro"/>
</dbReference>
<dbReference type="Gene3D" id="2.60.220.10">
    <property type="entry name" value="Polysaccharide lyase family 8-like, C-terminal"/>
    <property type="match status" value="1"/>
</dbReference>
<dbReference type="InterPro" id="IPR011013">
    <property type="entry name" value="Gal_mutarotase_sf_dom"/>
</dbReference>
<reference evidence="6" key="1">
    <citation type="submission" date="2024-07" db="EMBL/GenBank/DDBJ databases">
        <title>Complete genome sequence of Verrucomicrobiaceae bacterium NT6N.</title>
        <authorList>
            <person name="Huang C."/>
            <person name="Takami H."/>
            <person name="Hamasaki K."/>
        </authorList>
    </citation>
    <scope>NUCLEOTIDE SEQUENCE</scope>
    <source>
        <strain evidence="6">NT6N</strain>
    </source>
</reference>
<comment type="similarity">
    <text evidence="1">Belongs to the polysaccharide lyase 8 family.</text>
</comment>